<dbReference type="InterPro" id="IPR006290">
    <property type="entry name" value="CztS_silS_copS"/>
</dbReference>
<dbReference type="EC" id="2.7.13.3" evidence="14"/>
<evidence type="ECO:0000256" key="7">
    <source>
        <dbReference type="ARBA" id="ARBA00022692"/>
    </source>
</evidence>
<dbReference type="Pfam" id="PF02518">
    <property type="entry name" value="HATPase_c"/>
    <property type="match status" value="1"/>
</dbReference>
<dbReference type="InterPro" id="IPR005467">
    <property type="entry name" value="His_kinase_dom"/>
</dbReference>
<evidence type="ECO:0000256" key="4">
    <source>
        <dbReference type="ARBA" id="ARBA00022519"/>
    </source>
</evidence>
<dbReference type="SMART" id="SM00388">
    <property type="entry name" value="HisKA"/>
    <property type="match status" value="1"/>
</dbReference>
<evidence type="ECO:0000256" key="9">
    <source>
        <dbReference type="ARBA" id="ARBA00022777"/>
    </source>
</evidence>
<comment type="subcellular location">
    <subcellularLocation>
        <location evidence="2 14">Cell inner membrane</location>
    </subcellularLocation>
</comment>
<keyword evidence="5" id="KW-0597">Phosphoprotein</keyword>
<evidence type="ECO:0000259" key="16">
    <source>
        <dbReference type="PROSITE" id="PS50885"/>
    </source>
</evidence>
<dbReference type="GO" id="GO:0000155">
    <property type="term" value="F:phosphorelay sensor kinase activity"/>
    <property type="evidence" value="ECO:0007669"/>
    <property type="project" value="InterPro"/>
</dbReference>
<keyword evidence="11 14" id="KW-1133">Transmembrane helix</keyword>
<dbReference type="InterPro" id="IPR003660">
    <property type="entry name" value="HAMP_dom"/>
</dbReference>
<proteinExistence type="predicted"/>
<evidence type="ECO:0000256" key="8">
    <source>
        <dbReference type="ARBA" id="ARBA00022741"/>
    </source>
</evidence>
<evidence type="ECO:0000256" key="14">
    <source>
        <dbReference type="RuleBase" id="RU364088"/>
    </source>
</evidence>
<keyword evidence="3 14" id="KW-1003">Cell membrane</keyword>
<organism evidence="17">
    <name type="scientific">Acidithiobacillus thiooxidans</name>
    <name type="common">Thiobacillus thiooxidans</name>
    <dbReference type="NCBI Taxonomy" id="930"/>
    <lineage>
        <taxon>Bacteria</taxon>
        <taxon>Pseudomonadati</taxon>
        <taxon>Pseudomonadota</taxon>
        <taxon>Acidithiobacillia</taxon>
        <taxon>Acidithiobacillales</taxon>
        <taxon>Acidithiobacillaceae</taxon>
        <taxon>Acidithiobacillus</taxon>
    </lineage>
</organism>
<evidence type="ECO:0000256" key="6">
    <source>
        <dbReference type="ARBA" id="ARBA00022679"/>
    </source>
</evidence>
<feature type="domain" description="Histidine kinase" evidence="15">
    <location>
        <begin position="259"/>
        <end position="473"/>
    </location>
</feature>
<keyword evidence="10 14" id="KW-0067">ATP-binding</keyword>
<dbReference type="FunFam" id="3.30.565.10:FF:000006">
    <property type="entry name" value="Sensor histidine kinase WalK"/>
    <property type="match status" value="1"/>
</dbReference>
<dbReference type="PANTHER" id="PTHR45436:SF3">
    <property type="entry name" value="SENSOR HISTIDINE KINASE HPRS"/>
    <property type="match status" value="1"/>
</dbReference>
<dbReference type="InterPro" id="IPR050428">
    <property type="entry name" value="TCS_sensor_his_kinase"/>
</dbReference>
<dbReference type="Pfam" id="PF00672">
    <property type="entry name" value="HAMP"/>
    <property type="match status" value="1"/>
</dbReference>
<dbReference type="PANTHER" id="PTHR45436">
    <property type="entry name" value="SENSOR HISTIDINE KINASE YKOH"/>
    <property type="match status" value="1"/>
</dbReference>
<dbReference type="Gene3D" id="1.10.287.130">
    <property type="match status" value="1"/>
</dbReference>
<keyword evidence="9 14" id="KW-0418">Kinase</keyword>
<feature type="transmembrane region" description="Helical" evidence="14">
    <location>
        <begin position="173"/>
        <end position="197"/>
    </location>
</feature>
<keyword evidence="8 14" id="KW-0547">Nucleotide-binding</keyword>
<comment type="function">
    <text evidence="14">Member of a two-component regulatory system.</text>
</comment>
<dbReference type="PROSITE" id="PS50109">
    <property type="entry name" value="HIS_KIN"/>
    <property type="match status" value="1"/>
</dbReference>
<dbReference type="GO" id="GO:0005524">
    <property type="term" value="F:ATP binding"/>
    <property type="evidence" value="ECO:0007669"/>
    <property type="project" value="UniProtKB-KW"/>
</dbReference>
<evidence type="ECO:0000259" key="15">
    <source>
        <dbReference type="PROSITE" id="PS50109"/>
    </source>
</evidence>
<dbReference type="SUPFAM" id="SSF47384">
    <property type="entry name" value="Homodimeric domain of signal transducing histidine kinase"/>
    <property type="match status" value="1"/>
</dbReference>
<dbReference type="InterPro" id="IPR036097">
    <property type="entry name" value="HisK_dim/P_sf"/>
</dbReference>
<evidence type="ECO:0000256" key="10">
    <source>
        <dbReference type="ARBA" id="ARBA00022840"/>
    </source>
</evidence>
<dbReference type="FunFam" id="1.10.287.130:FF:000001">
    <property type="entry name" value="Two-component sensor histidine kinase"/>
    <property type="match status" value="1"/>
</dbReference>
<dbReference type="InterPro" id="IPR003661">
    <property type="entry name" value="HisK_dim/P_dom"/>
</dbReference>
<sequence>MAMFLNFVIKILKRPGRSMAVRLTLWYALLSTILIALAGAALYWILAEQLRAADSQILISKIHAIHTAMRNSTDHFSELLHEIQMESNTIRGVYIWVSRSQEGIIARGRSDNPLLDSNKPFDRKPKAFEPQQWHWKVKKHEHFQVMAQRFAGQPASIIYVAIRTSESEHFLAFYRYALALSIVLALFIAILAGYLIARRGLRPVHQLASLVDELSASQLHRRIAGDNWPSELATLAENFDRLLERLEDSFARISRFSADIAHELRTPIHILRGEGELALSRTRSTPEYQACIASAMDEYERLSRMVDALLFLARAEQDHNALDKQQLDIHQEMASLCSFYQAMADEQDVTLNNDAQGSITANSDLLRRAVSNLLSNALRHTPAGGSIRIYCEQSREQVQLIVSDTGSGIADADLDRVFDRFYSADAARMRRGQGTGLGLAIVQSIVHLHGGKIRLKSVAGKGTTAILSFPIISKDNNDDNIR</sequence>
<keyword evidence="7 14" id="KW-0812">Transmembrane</keyword>
<dbReference type="InterPro" id="IPR036890">
    <property type="entry name" value="HATPase_C_sf"/>
</dbReference>
<dbReference type="InterPro" id="IPR003594">
    <property type="entry name" value="HATPase_dom"/>
</dbReference>
<dbReference type="CDD" id="cd00075">
    <property type="entry name" value="HATPase"/>
    <property type="match status" value="1"/>
</dbReference>
<dbReference type="Pfam" id="PF00512">
    <property type="entry name" value="HisKA"/>
    <property type="match status" value="1"/>
</dbReference>
<dbReference type="SMART" id="SM00304">
    <property type="entry name" value="HAMP"/>
    <property type="match status" value="1"/>
</dbReference>
<reference evidence="17" key="1">
    <citation type="submission" date="2008-05" db="EMBL/GenBank/DDBJ databases">
        <title>Microbial iron management mechanisms in extremely acidic environments: comparative genomics evidence for diversity and versatility.</title>
        <authorList>
            <person name="Osorio H.M."/>
            <person name="Martinez V."/>
            <person name="Nieto P.A."/>
            <person name="Holmes D.S."/>
            <person name="Quatrini R."/>
        </authorList>
    </citation>
    <scope>NUCLEOTIDE SEQUENCE</scope>
</reference>
<evidence type="ECO:0000313" key="17">
    <source>
        <dbReference type="EMBL" id="ACI62898.1"/>
    </source>
</evidence>
<evidence type="ECO:0000256" key="5">
    <source>
        <dbReference type="ARBA" id="ARBA00022553"/>
    </source>
</evidence>
<evidence type="ECO:0000256" key="2">
    <source>
        <dbReference type="ARBA" id="ARBA00004533"/>
    </source>
</evidence>
<dbReference type="GO" id="GO:0005886">
    <property type="term" value="C:plasma membrane"/>
    <property type="evidence" value="ECO:0007669"/>
    <property type="project" value="UniProtKB-SubCell"/>
</dbReference>
<dbReference type="Gene3D" id="3.30.565.10">
    <property type="entry name" value="Histidine kinase-like ATPase, C-terminal domain"/>
    <property type="match status" value="1"/>
</dbReference>
<evidence type="ECO:0000256" key="1">
    <source>
        <dbReference type="ARBA" id="ARBA00000085"/>
    </source>
</evidence>
<dbReference type="InterPro" id="IPR004358">
    <property type="entry name" value="Sig_transdc_His_kin-like_C"/>
</dbReference>
<accession>B7SUT6</accession>
<dbReference type="SMART" id="SM00387">
    <property type="entry name" value="HATPase_c"/>
    <property type="match status" value="1"/>
</dbReference>
<evidence type="ECO:0000256" key="11">
    <source>
        <dbReference type="ARBA" id="ARBA00022989"/>
    </source>
</evidence>
<keyword evidence="6 14" id="KW-0808">Transferase</keyword>
<keyword evidence="4 14" id="KW-0997">Cell inner membrane</keyword>
<dbReference type="NCBIfam" id="TIGR01386">
    <property type="entry name" value="cztS_silS_copS"/>
    <property type="match status" value="1"/>
</dbReference>
<keyword evidence="12 14" id="KW-0902">Two-component regulatory system</keyword>
<feature type="transmembrane region" description="Helical" evidence="14">
    <location>
        <begin position="21"/>
        <end position="46"/>
    </location>
</feature>
<dbReference type="CDD" id="cd00082">
    <property type="entry name" value="HisKA"/>
    <property type="match status" value="1"/>
</dbReference>
<dbReference type="CDD" id="cd06225">
    <property type="entry name" value="HAMP"/>
    <property type="match status" value="1"/>
</dbReference>
<dbReference type="AlphaFoldDB" id="B7SUT6"/>
<dbReference type="Gene3D" id="6.10.340.10">
    <property type="match status" value="1"/>
</dbReference>
<dbReference type="PROSITE" id="PS50885">
    <property type="entry name" value="HAMP"/>
    <property type="match status" value="1"/>
</dbReference>
<evidence type="ECO:0000256" key="3">
    <source>
        <dbReference type="ARBA" id="ARBA00022475"/>
    </source>
</evidence>
<evidence type="ECO:0000256" key="12">
    <source>
        <dbReference type="ARBA" id="ARBA00023012"/>
    </source>
</evidence>
<protein>
    <recommendedName>
        <fullName evidence="14">Sensor protein</fullName>
        <ecNumber evidence="14">2.7.13.3</ecNumber>
    </recommendedName>
</protein>
<dbReference type="SUPFAM" id="SSF158472">
    <property type="entry name" value="HAMP domain-like"/>
    <property type="match status" value="1"/>
</dbReference>
<comment type="catalytic activity">
    <reaction evidence="1 14">
        <text>ATP + protein L-histidine = ADP + protein N-phospho-L-histidine.</text>
        <dbReference type="EC" id="2.7.13.3"/>
    </reaction>
</comment>
<dbReference type="SUPFAM" id="SSF55874">
    <property type="entry name" value="ATPase domain of HSP90 chaperone/DNA topoisomerase II/histidine kinase"/>
    <property type="match status" value="1"/>
</dbReference>
<keyword evidence="13 14" id="KW-0472">Membrane</keyword>
<dbReference type="PRINTS" id="PR00344">
    <property type="entry name" value="BCTRLSENSOR"/>
</dbReference>
<dbReference type="EMBL" id="EU746961">
    <property type="protein sequence ID" value="ACI62898.1"/>
    <property type="molecule type" value="Genomic_DNA"/>
</dbReference>
<name>B7SUT6_ACITH</name>
<evidence type="ECO:0000256" key="13">
    <source>
        <dbReference type="ARBA" id="ARBA00023136"/>
    </source>
</evidence>
<feature type="domain" description="HAMP" evidence="16">
    <location>
        <begin position="198"/>
        <end position="251"/>
    </location>
</feature>